<evidence type="ECO:0000256" key="2">
    <source>
        <dbReference type="ARBA" id="ARBA00022679"/>
    </source>
</evidence>
<evidence type="ECO:0000256" key="4">
    <source>
        <dbReference type="ARBA" id="ARBA00023315"/>
    </source>
</evidence>
<dbReference type="InterPro" id="IPR011004">
    <property type="entry name" value="Trimer_LpxA-like_sf"/>
</dbReference>
<dbReference type="Proteomes" id="UP000195043">
    <property type="component" value="Unassembled WGS sequence"/>
</dbReference>
<name>A0A242A857_9ENTE</name>
<keyword evidence="2 5" id="KW-0808">Transferase</keyword>
<proteinExistence type="inferred from homology"/>
<feature type="domain" description="Maltose/galactoside acetyltransferase" evidence="6">
    <location>
        <begin position="7"/>
        <end position="60"/>
    </location>
</feature>
<comment type="caution">
    <text evidence="7">The sequence shown here is derived from an EMBL/GenBank/DDBJ whole genome shotgun (WGS) entry which is preliminary data.</text>
</comment>
<dbReference type="AlphaFoldDB" id="A0A242A857"/>
<dbReference type="InterPro" id="IPR024688">
    <property type="entry name" value="Mac_dom"/>
</dbReference>
<dbReference type="OrthoDB" id="9812571at2"/>
<dbReference type="FunFam" id="2.160.10.10:FF:000025">
    <property type="entry name" value="Hexapeptide-repeat containing-acetyltransferase"/>
    <property type="match status" value="1"/>
</dbReference>
<evidence type="ECO:0000313" key="7">
    <source>
        <dbReference type="EMBL" id="OTN77218.1"/>
    </source>
</evidence>
<evidence type="ECO:0000256" key="1">
    <source>
        <dbReference type="ARBA" id="ARBA00007274"/>
    </source>
</evidence>
<dbReference type="CDD" id="cd03357">
    <property type="entry name" value="LbH_MAT_GAT"/>
    <property type="match status" value="1"/>
</dbReference>
<reference evidence="7 8" key="1">
    <citation type="submission" date="2017-05" db="EMBL/GenBank/DDBJ databases">
        <title>The Genome Sequence of Enterococcus sp. 8G7_MSG3316.</title>
        <authorList>
            <consortium name="The Broad Institute Genomics Platform"/>
            <consortium name="The Broad Institute Genomic Center for Infectious Diseases"/>
            <person name="Earl A."/>
            <person name="Manson A."/>
            <person name="Schwartman J."/>
            <person name="Gilmore M."/>
            <person name="Abouelleil A."/>
            <person name="Cao P."/>
            <person name="Chapman S."/>
            <person name="Cusick C."/>
            <person name="Shea T."/>
            <person name="Young S."/>
            <person name="Neafsey D."/>
            <person name="Nusbaum C."/>
            <person name="Birren B."/>
        </authorList>
    </citation>
    <scope>NUCLEOTIDE SEQUENCE [LARGE SCALE GENOMIC DNA]</scope>
    <source>
        <strain evidence="7 8">8G7_MSG3316</strain>
    </source>
</reference>
<dbReference type="SMART" id="SM01266">
    <property type="entry name" value="Mac"/>
    <property type="match status" value="1"/>
</dbReference>
<organism evidence="7 8">
    <name type="scientific">Candidatus Enterococcus testudinis</name>
    <dbReference type="NCBI Taxonomy" id="1834191"/>
    <lineage>
        <taxon>Bacteria</taxon>
        <taxon>Bacillati</taxon>
        <taxon>Bacillota</taxon>
        <taxon>Bacilli</taxon>
        <taxon>Lactobacillales</taxon>
        <taxon>Enterococcaceae</taxon>
        <taxon>Enterococcus</taxon>
    </lineage>
</organism>
<comment type="similarity">
    <text evidence="1 5">Belongs to the transferase hexapeptide repeat family.</text>
</comment>
<dbReference type="InterPro" id="IPR001451">
    <property type="entry name" value="Hexapep"/>
</dbReference>
<dbReference type="GO" id="GO:0008870">
    <property type="term" value="F:galactoside O-acetyltransferase activity"/>
    <property type="evidence" value="ECO:0007669"/>
    <property type="project" value="TreeGrafter"/>
</dbReference>
<dbReference type="RefSeq" id="WP_086275271.1">
    <property type="nucleotide sequence ID" value="NZ_NGKU01000001.1"/>
</dbReference>
<keyword evidence="4 5" id="KW-0012">Acyltransferase</keyword>
<accession>A0A242A857</accession>
<dbReference type="EC" id="2.3.1.-" evidence="5"/>
<protein>
    <recommendedName>
        <fullName evidence="5">Acetyltransferase</fullName>
        <ecNumber evidence="5">2.3.1.-</ecNumber>
    </recommendedName>
</protein>
<dbReference type="EMBL" id="NGKU01000001">
    <property type="protein sequence ID" value="OTN77218.1"/>
    <property type="molecule type" value="Genomic_DNA"/>
</dbReference>
<evidence type="ECO:0000256" key="5">
    <source>
        <dbReference type="RuleBase" id="RU367021"/>
    </source>
</evidence>
<dbReference type="Gene3D" id="2.160.10.10">
    <property type="entry name" value="Hexapeptide repeat proteins"/>
    <property type="match status" value="1"/>
</dbReference>
<sequence length="185" mass="20287">MNLEEIKERMHNGSIYYENAAIGKEQKKYNELLYDFNQVRPSDEEAKQEILTQLLGALGKNVYIEAPLRANWGANTYIGDRFYANFNLTLVDDTRIEIGDDVMIGPNVTLTAGTHPLDPALRLRKAQNNLPVVIEDNVWIGAGSIVLPGVTIGKNTVIGAGSLVTKDIPANCVAFGSPCVVTKQL</sequence>
<evidence type="ECO:0000313" key="8">
    <source>
        <dbReference type="Proteomes" id="UP000195043"/>
    </source>
</evidence>
<dbReference type="PROSITE" id="PS00101">
    <property type="entry name" value="HEXAPEP_TRANSFERASES"/>
    <property type="match status" value="1"/>
</dbReference>
<dbReference type="PANTHER" id="PTHR43017">
    <property type="entry name" value="GALACTOSIDE O-ACETYLTRANSFERASE"/>
    <property type="match status" value="1"/>
</dbReference>
<dbReference type="STRING" id="1834191.A5886_002315"/>
<evidence type="ECO:0000256" key="3">
    <source>
        <dbReference type="ARBA" id="ARBA00022737"/>
    </source>
</evidence>
<dbReference type="Pfam" id="PF00132">
    <property type="entry name" value="Hexapep"/>
    <property type="match status" value="1"/>
</dbReference>
<dbReference type="PANTHER" id="PTHR43017:SF1">
    <property type="entry name" value="ACETYLTRANSFERASE YJL218W-RELATED"/>
    <property type="match status" value="1"/>
</dbReference>
<dbReference type="InterPro" id="IPR039369">
    <property type="entry name" value="LacA-like"/>
</dbReference>
<dbReference type="InterPro" id="IPR018357">
    <property type="entry name" value="Hexapep_transf_CS"/>
</dbReference>
<evidence type="ECO:0000259" key="6">
    <source>
        <dbReference type="SMART" id="SM01266"/>
    </source>
</evidence>
<keyword evidence="3" id="KW-0677">Repeat</keyword>
<dbReference type="Pfam" id="PF12464">
    <property type="entry name" value="Mac"/>
    <property type="match status" value="1"/>
</dbReference>
<keyword evidence="8" id="KW-1185">Reference proteome</keyword>
<gene>
    <name evidence="7" type="ORF">A5886_002315</name>
</gene>
<dbReference type="SUPFAM" id="SSF51161">
    <property type="entry name" value="Trimeric LpxA-like enzymes"/>
    <property type="match status" value="1"/>
</dbReference>